<dbReference type="Proteomes" id="UP000076420">
    <property type="component" value="Unassembled WGS sequence"/>
</dbReference>
<dbReference type="RefSeq" id="XP_013090044.2">
    <property type="nucleotide sequence ID" value="XM_013234590.2"/>
</dbReference>
<name>A0A2C9KPN4_BIOGL</name>
<reference evidence="2" key="1">
    <citation type="submission" date="2020-05" db="UniProtKB">
        <authorList>
            <consortium name="EnsemblMetazoa"/>
        </authorList>
    </citation>
    <scope>IDENTIFICATION</scope>
    <source>
        <strain evidence="2">BB02</strain>
    </source>
</reference>
<protein>
    <submittedName>
        <fullName evidence="2">Uncharacterized protein</fullName>
    </submittedName>
</protein>
<feature type="region of interest" description="Disordered" evidence="1">
    <location>
        <begin position="30"/>
        <end position="57"/>
    </location>
</feature>
<dbReference type="VEuPathDB" id="VectorBase:BGLAX_034195"/>
<sequence>MPRERWLKIQELIKSNDAIVKVRDNPLESSKIQSSQESVAPTQKLKSSLPQSASTKSSLKKGLMHAANAITTATMQEARFTLTPSLSRLVAPTVDLMACVSLGHSNFKVEREVLTDIEAEIGSILKDNVPNPNSSKELLSTIMQAVKSALETLSNHLVADKYAECMVCKGWNDKLDKPIIQFKLCYFSCNDSSSQAINIPNTKYVIIN</sequence>
<dbReference type="KEGG" id="bgt:106073910"/>
<dbReference type="OrthoDB" id="6172883at2759"/>
<gene>
    <name evidence="2" type="primary">106073910</name>
</gene>
<organism evidence="2 3">
    <name type="scientific">Biomphalaria glabrata</name>
    <name type="common">Bloodfluke planorb</name>
    <name type="synonym">Freshwater snail</name>
    <dbReference type="NCBI Taxonomy" id="6526"/>
    <lineage>
        <taxon>Eukaryota</taxon>
        <taxon>Metazoa</taxon>
        <taxon>Spiralia</taxon>
        <taxon>Lophotrochozoa</taxon>
        <taxon>Mollusca</taxon>
        <taxon>Gastropoda</taxon>
        <taxon>Heterobranchia</taxon>
        <taxon>Euthyneura</taxon>
        <taxon>Panpulmonata</taxon>
        <taxon>Hygrophila</taxon>
        <taxon>Lymnaeoidea</taxon>
        <taxon>Planorbidae</taxon>
        <taxon>Biomphalaria</taxon>
    </lineage>
</organism>
<accession>A0A2C9KPN4</accession>
<evidence type="ECO:0000313" key="2">
    <source>
        <dbReference type="EnsemblMetazoa" id="BGLB022095-PA"/>
    </source>
</evidence>
<dbReference type="AlphaFoldDB" id="A0A2C9KPN4"/>
<dbReference type="EnsemblMetazoa" id="BGLB022095-RA">
    <property type="protein sequence ID" value="BGLB022095-PA"/>
    <property type="gene ID" value="BGLB022095"/>
</dbReference>
<evidence type="ECO:0000256" key="1">
    <source>
        <dbReference type="SAM" id="MobiDB-lite"/>
    </source>
</evidence>
<evidence type="ECO:0000313" key="3">
    <source>
        <dbReference type="Proteomes" id="UP000076420"/>
    </source>
</evidence>
<dbReference type="VEuPathDB" id="VectorBase:BGLB022095"/>
<proteinExistence type="predicted"/>